<name>A0A137P4W1_CONC2</name>
<dbReference type="EC" id="3.4.24.-" evidence="8"/>
<dbReference type="OMA" id="EAHQNCV"/>
<comment type="function">
    <text evidence="8">Has a dual role in the assembly of mitochondrial ATPase.</text>
</comment>
<evidence type="ECO:0000313" key="10">
    <source>
        <dbReference type="Proteomes" id="UP000070444"/>
    </source>
</evidence>
<comment type="subcellular location">
    <subcellularLocation>
        <location evidence="1 8">Mitochondrion inner membrane</location>
        <topology evidence="1 8">Peripheral membrane protein</topology>
        <orientation evidence="1 8">Intermembrane side</orientation>
    </subcellularLocation>
</comment>
<keyword evidence="4 8" id="KW-0645">Protease</keyword>
<evidence type="ECO:0000256" key="8">
    <source>
        <dbReference type="RuleBase" id="RU364057"/>
    </source>
</evidence>
<proteinExistence type="inferred from homology"/>
<keyword evidence="8" id="KW-0472">Membrane</keyword>
<evidence type="ECO:0000256" key="4">
    <source>
        <dbReference type="ARBA" id="ARBA00022670"/>
    </source>
</evidence>
<evidence type="ECO:0000256" key="3">
    <source>
        <dbReference type="ARBA" id="ARBA00014615"/>
    </source>
</evidence>
<dbReference type="PANTHER" id="PTHR21711:SF0">
    <property type="entry name" value="MITOCHONDRIAL INNER MEMBRANE PROTEASE ATP23 HOMOLOG"/>
    <property type="match status" value="1"/>
</dbReference>
<evidence type="ECO:0000256" key="2">
    <source>
        <dbReference type="ARBA" id="ARBA00009915"/>
    </source>
</evidence>
<gene>
    <name evidence="9" type="ORF">CONCODRAFT_79042</name>
</gene>
<dbReference type="AlphaFoldDB" id="A0A137P4W1"/>
<evidence type="ECO:0000256" key="5">
    <source>
        <dbReference type="ARBA" id="ARBA00022723"/>
    </source>
</evidence>
<evidence type="ECO:0000256" key="6">
    <source>
        <dbReference type="ARBA" id="ARBA00022801"/>
    </source>
</evidence>
<dbReference type="Proteomes" id="UP000070444">
    <property type="component" value="Unassembled WGS sequence"/>
</dbReference>
<dbReference type="STRING" id="796925.A0A137P4W1"/>
<dbReference type="GO" id="GO:0046872">
    <property type="term" value="F:metal ion binding"/>
    <property type="evidence" value="ECO:0007669"/>
    <property type="project" value="UniProtKB-KW"/>
</dbReference>
<evidence type="ECO:0000313" key="9">
    <source>
        <dbReference type="EMBL" id="KXN70033.1"/>
    </source>
</evidence>
<comment type="similarity">
    <text evidence="2 8">Belongs to the peptidase M76 family.</text>
</comment>
<dbReference type="GO" id="GO:0033615">
    <property type="term" value="P:mitochondrial proton-transporting ATP synthase complex assembly"/>
    <property type="evidence" value="ECO:0007669"/>
    <property type="project" value="TreeGrafter"/>
</dbReference>
<dbReference type="EMBL" id="KQ964515">
    <property type="protein sequence ID" value="KXN70033.1"/>
    <property type="molecule type" value="Genomic_DNA"/>
</dbReference>
<evidence type="ECO:0000256" key="7">
    <source>
        <dbReference type="ARBA" id="ARBA00023049"/>
    </source>
</evidence>
<keyword evidence="6 8" id="KW-0378">Hydrolase</keyword>
<dbReference type="Pfam" id="PF09768">
    <property type="entry name" value="Peptidase_M76"/>
    <property type="match status" value="1"/>
</dbReference>
<keyword evidence="8" id="KW-0999">Mitochondrion inner membrane</keyword>
<dbReference type="InterPro" id="IPR019165">
    <property type="entry name" value="Peptidase_M76_ATP23"/>
</dbReference>
<accession>A0A137P4W1</accession>
<keyword evidence="10" id="KW-1185">Reference proteome</keyword>
<organism evidence="9 10">
    <name type="scientific">Conidiobolus coronatus (strain ATCC 28846 / CBS 209.66 / NRRL 28638)</name>
    <name type="common">Delacroixia coronata</name>
    <dbReference type="NCBI Taxonomy" id="796925"/>
    <lineage>
        <taxon>Eukaryota</taxon>
        <taxon>Fungi</taxon>
        <taxon>Fungi incertae sedis</taxon>
        <taxon>Zoopagomycota</taxon>
        <taxon>Entomophthoromycotina</taxon>
        <taxon>Entomophthoromycetes</taxon>
        <taxon>Entomophthorales</taxon>
        <taxon>Ancylistaceae</taxon>
        <taxon>Conidiobolus</taxon>
    </lineage>
</organism>
<keyword evidence="7 8" id="KW-0482">Metalloprotease</keyword>
<dbReference type="GO" id="GO:0005743">
    <property type="term" value="C:mitochondrial inner membrane"/>
    <property type="evidence" value="ECO:0007669"/>
    <property type="project" value="UniProtKB-SubCell"/>
</dbReference>
<dbReference type="GO" id="GO:0034982">
    <property type="term" value="P:mitochondrial protein processing"/>
    <property type="evidence" value="ECO:0007669"/>
    <property type="project" value="TreeGrafter"/>
</dbReference>
<sequence>MMSVSEENNRNNENIQLNQDDQQVYNKWSNYFKYKMNQLGSNEAQLYETQEQEAIKRKQHIRCEKWKDQLINNSPMIRFLLQNLKKVNCPFTPQNFVCAPCDGTKSSAFDPQGSIVLCQNGFSSKSHLETTMAHELIHAFDNCRYNVNWNNMYHLACSEIRAASLSGDCRFFNELKRGKFGIAKQHQACVKRRAILSVMSHPLCPNEETAEKSVLAVFDSCFKDTTPFEEIY</sequence>
<dbReference type="PANTHER" id="PTHR21711">
    <property type="entry name" value="MITOCHONDRIAL INNER MEMBRANE PROTEASE"/>
    <property type="match status" value="1"/>
</dbReference>
<dbReference type="GO" id="GO:0004222">
    <property type="term" value="F:metalloendopeptidase activity"/>
    <property type="evidence" value="ECO:0007669"/>
    <property type="project" value="InterPro"/>
</dbReference>
<protein>
    <recommendedName>
        <fullName evidence="3 8">Mitochondrial inner membrane protease ATP23</fullName>
        <ecNumber evidence="8">3.4.24.-</ecNumber>
    </recommendedName>
</protein>
<reference evidence="9 10" key="1">
    <citation type="journal article" date="2015" name="Genome Biol. Evol.">
        <title>Phylogenomic analyses indicate that early fungi evolved digesting cell walls of algal ancestors of land plants.</title>
        <authorList>
            <person name="Chang Y."/>
            <person name="Wang S."/>
            <person name="Sekimoto S."/>
            <person name="Aerts A.L."/>
            <person name="Choi C."/>
            <person name="Clum A."/>
            <person name="LaButti K.M."/>
            <person name="Lindquist E.A."/>
            <person name="Yee Ngan C."/>
            <person name="Ohm R.A."/>
            <person name="Salamov A.A."/>
            <person name="Grigoriev I.V."/>
            <person name="Spatafora J.W."/>
            <person name="Berbee M.L."/>
        </authorList>
    </citation>
    <scope>NUCLEOTIDE SEQUENCE [LARGE SCALE GENOMIC DNA]</scope>
    <source>
        <strain evidence="9 10">NRRL 28638</strain>
    </source>
</reference>
<dbReference type="OrthoDB" id="285308at2759"/>
<keyword evidence="8" id="KW-0496">Mitochondrion</keyword>
<evidence type="ECO:0000256" key="1">
    <source>
        <dbReference type="ARBA" id="ARBA00004137"/>
    </source>
</evidence>
<keyword evidence="5 8" id="KW-0479">Metal-binding</keyword>